<gene>
    <name evidence="2" type="ORF">BDA99DRAFT_542721</name>
</gene>
<keyword evidence="1" id="KW-0732">Signal</keyword>
<dbReference type="Proteomes" id="UP001209540">
    <property type="component" value="Unassembled WGS sequence"/>
</dbReference>
<evidence type="ECO:0000256" key="1">
    <source>
        <dbReference type="SAM" id="SignalP"/>
    </source>
</evidence>
<dbReference type="EMBL" id="JAIXMP010000040">
    <property type="protein sequence ID" value="KAI9247994.1"/>
    <property type="molecule type" value="Genomic_DNA"/>
</dbReference>
<feature type="signal peptide" evidence="1">
    <location>
        <begin position="1"/>
        <end position="28"/>
    </location>
</feature>
<reference evidence="2" key="1">
    <citation type="journal article" date="2022" name="IScience">
        <title>Evolution of zygomycete secretomes and the origins of terrestrial fungal ecologies.</title>
        <authorList>
            <person name="Chang Y."/>
            <person name="Wang Y."/>
            <person name="Mondo S."/>
            <person name="Ahrendt S."/>
            <person name="Andreopoulos W."/>
            <person name="Barry K."/>
            <person name="Beard J."/>
            <person name="Benny G.L."/>
            <person name="Blankenship S."/>
            <person name="Bonito G."/>
            <person name="Cuomo C."/>
            <person name="Desiro A."/>
            <person name="Gervers K.A."/>
            <person name="Hundley H."/>
            <person name="Kuo A."/>
            <person name="LaButti K."/>
            <person name="Lang B.F."/>
            <person name="Lipzen A."/>
            <person name="O'Donnell K."/>
            <person name="Pangilinan J."/>
            <person name="Reynolds N."/>
            <person name="Sandor L."/>
            <person name="Smith M.E."/>
            <person name="Tsang A."/>
            <person name="Grigoriev I.V."/>
            <person name="Stajich J.E."/>
            <person name="Spatafora J.W."/>
        </authorList>
    </citation>
    <scope>NUCLEOTIDE SEQUENCE</scope>
    <source>
        <strain evidence="2">RSA 2281</strain>
    </source>
</reference>
<reference evidence="2" key="2">
    <citation type="submission" date="2023-02" db="EMBL/GenBank/DDBJ databases">
        <authorList>
            <consortium name="DOE Joint Genome Institute"/>
            <person name="Mondo S.J."/>
            <person name="Chang Y."/>
            <person name="Wang Y."/>
            <person name="Ahrendt S."/>
            <person name="Andreopoulos W."/>
            <person name="Barry K."/>
            <person name="Beard J."/>
            <person name="Benny G.L."/>
            <person name="Blankenship S."/>
            <person name="Bonito G."/>
            <person name="Cuomo C."/>
            <person name="Desiro A."/>
            <person name="Gervers K.A."/>
            <person name="Hundley H."/>
            <person name="Kuo A."/>
            <person name="LaButti K."/>
            <person name="Lang B.F."/>
            <person name="Lipzen A."/>
            <person name="O'Donnell K."/>
            <person name="Pangilinan J."/>
            <person name="Reynolds N."/>
            <person name="Sandor L."/>
            <person name="Smith M.W."/>
            <person name="Tsang A."/>
            <person name="Grigoriev I.V."/>
            <person name="Stajich J.E."/>
            <person name="Spatafora J.W."/>
        </authorList>
    </citation>
    <scope>NUCLEOTIDE SEQUENCE</scope>
    <source>
        <strain evidence="2">RSA 2281</strain>
    </source>
</reference>
<feature type="chain" id="PRO_5042080859" evidence="1">
    <location>
        <begin position="29"/>
        <end position="106"/>
    </location>
</feature>
<evidence type="ECO:0000313" key="3">
    <source>
        <dbReference type="Proteomes" id="UP001209540"/>
    </source>
</evidence>
<comment type="caution">
    <text evidence="2">The sequence shown here is derived from an EMBL/GenBank/DDBJ whole genome shotgun (WGS) entry which is preliminary data.</text>
</comment>
<name>A0AAD5P8G1_9FUNG</name>
<dbReference type="AlphaFoldDB" id="A0AAD5P8G1"/>
<evidence type="ECO:0000313" key="2">
    <source>
        <dbReference type="EMBL" id="KAI9247994.1"/>
    </source>
</evidence>
<protein>
    <submittedName>
        <fullName evidence="2">Uncharacterized protein</fullName>
    </submittedName>
</protein>
<accession>A0AAD5P8G1</accession>
<organism evidence="2 3">
    <name type="scientific">Phascolomyces articulosus</name>
    <dbReference type="NCBI Taxonomy" id="60185"/>
    <lineage>
        <taxon>Eukaryota</taxon>
        <taxon>Fungi</taxon>
        <taxon>Fungi incertae sedis</taxon>
        <taxon>Mucoromycota</taxon>
        <taxon>Mucoromycotina</taxon>
        <taxon>Mucoromycetes</taxon>
        <taxon>Mucorales</taxon>
        <taxon>Lichtheimiaceae</taxon>
        <taxon>Phascolomyces</taxon>
    </lineage>
</organism>
<proteinExistence type="predicted"/>
<sequence>MKHVVSDFLFAFLTSLIHSPSAPDVVIAMDIVVTISGSNCIVVTGLYGKNSRAFYSAGSPIVTLPAGASQTSSDQQFRRWFAFFKISTLPFLNTVSSTDLKALVDS</sequence>
<keyword evidence="3" id="KW-1185">Reference proteome</keyword>